<dbReference type="Gene3D" id="1.50.10.10">
    <property type="match status" value="1"/>
</dbReference>
<reference evidence="2 3" key="1">
    <citation type="submission" date="2017-11" db="EMBL/GenBank/DDBJ databases">
        <title>Taxonomic description and genome sequences of Spirosoma HA7 sp. nov., isolated from pollen microhabitat of Corylus avellana.</title>
        <authorList>
            <person name="Ambika Manirajan B."/>
            <person name="Suarez C."/>
            <person name="Ratering S."/>
            <person name="Geissler-Plaum R."/>
            <person name="Cardinale M."/>
            <person name="Sylvia S."/>
        </authorList>
    </citation>
    <scope>NUCLEOTIDE SEQUENCE [LARGE SCALE GENOMIC DNA]</scope>
    <source>
        <strain evidence="2 3">HA7</strain>
    </source>
</reference>
<dbReference type="EMBL" id="CP025096">
    <property type="protein sequence ID" value="AUD01784.1"/>
    <property type="molecule type" value="Genomic_DNA"/>
</dbReference>
<dbReference type="SUPFAM" id="SSF48208">
    <property type="entry name" value="Six-hairpin glycosidases"/>
    <property type="match status" value="1"/>
</dbReference>
<dbReference type="GO" id="GO:0004573">
    <property type="term" value="F:Glc3Man9GlcNAc2 oligosaccharide glucosidase activity"/>
    <property type="evidence" value="ECO:0007669"/>
    <property type="project" value="InterPro"/>
</dbReference>
<feature type="domain" description="Mannosylglycerate hydrolase MGH1-like glycoside hydrolase" evidence="1">
    <location>
        <begin position="421"/>
        <end position="527"/>
    </location>
</feature>
<dbReference type="KEGG" id="spir:CWM47_08095"/>
<organism evidence="2 3">
    <name type="scientific">Spirosoma pollinicola</name>
    <dbReference type="NCBI Taxonomy" id="2057025"/>
    <lineage>
        <taxon>Bacteria</taxon>
        <taxon>Pseudomonadati</taxon>
        <taxon>Bacteroidota</taxon>
        <taxon>Cytophagia</taxon>
        <taxon>Cytophagales</taxon>
        <taxon>Cytophagaceae</taxon>
        <taxon>Spirosoma</taxon>
    </lineage>
</organism>
<sequence>MTIEHNRLEDPAWRQWGPYVSDRQWGTVREDYSANGDAWSYTTHDMARSYTYRWGEDGIAGISDDKQQLCLALGLWNGKDPIIKERYFGLTNAEGNHGEDVKELYYYIDNTPTHSYQRMLYKYPQAAYPYEKLLGENHLRTRQDPEFELLDTGLFDEDRYFDVFVEYAKAGPQDILMTVTVHNRGPEEAVLHVLPTLWFRNTWVFGDDSDGVPNYRPSLVLQHDNTVSVEDSALGRYVLHAEGRPDWLFCENETNLARLYNTHTGSRYPKDGINDHLVHGADTVNPAQTGTKASAHYSLTIAPGNSTVVQLRLEYTGQTGTGLAKPFADFSKICAIRKKEADEFYAQIQAAEATPDEKLVQRQAFAGMLWSKQYYYYDVSRWLAGDENGPPPPPERLNGRNHTWLQLINAGVISMPDKWEYPWYAAWDWAFHCVTLSIIDPGLAKQQLMMLTNEWFMHPNGQLPAYEWNFSDVNPPVQAWAAWRIYHLELERKPPGEEDLTFLRGIFHKLMLNFTWWVNRKDESGNNIFEGGFLGLDNIGVFDRNTVFPGGSHLEQADGTSWMAMYALNMMRIALELARHDSVYDEMATKFFDHFLYIAGAITSIGKSNIGLWDEEDAFFYDQLRLDDGRVQRMRVRTLVGLIPMFAVEVLDNELLQANPEFVKRMGWFQGHRPDLYHQVSRYTEKGIDEKRLLSLLRGFRLKALLTKMLDESEFLSPHGIRAVSKVYQHNPYEFTLDNTTFRLTYTPAESDSGMFGGNSNWRGPVWMPVNYLLVESLERFYHYFGDSFTVEYPVGSGQQITLKAVARELTNRLISLFTIDSDGKRPVFGQHPKYQDPNFRDYVLFYEYFDGDNGRGVGASHQTGWTGLVAELINRKYKNLSLSSKP</sequence>
<dbReference type="InterPro" id="IPR008928">
    <property type="entry name" value="6-hairpin_glycosidase_sf"/>
</dbReference>
<gene>
    <name evidence="2" type="ORF">CWM47_08095</name>
</gene>
<dbReference type="GO" id="GO:0009311">
    <property type="term" value="P:oligosaccharide metabolic process"/>
    <property type="evidence" value="ECO:0007669"/>
    <property type="project" value="InterPro"/>
</dbReference>
<name>A0A2K8YW21_9BACT</name>
<dbReference type="Pfam" id="PF22422">
    <property type="entry name" value="MGH1-like_GH"/>
    <property type="match status" value="1"/>
</dbReference>
<dbReference type="InterPro" id="IPR004888">
    <property type="entry name" value="Glycoside_hydrolase_63"/>
</dbReference>
<dbReference type="InterPro" id="IPR054491">
    <property type="entry name" value="MGH1-like_GH"/>
</dbReference>
<dbReference type="InterPro" id="IPR012341">
    <property type="entry name" value="6hp_glycosidase-like_sf"/>
</dbReference>
<accession>A0A2K8YW21</accession>
<protein>
    <submittedName>
        <fullName evidence="2">Glucosidase</fullName>
    </submittedName>
</protein>
<evidence type="ECO:0000313" key="3">
    <source>
        <dbReference type="Proteomes" id="UP000232883"/>
    </source>
</evidence>
<proteinExistence type="predicted"/>
<evidence type="ECO:0000313" key="2">
    <source>
        <dbReference type="EMBL" id="AUD01784.1"/>
    </source>
</evidence>
<dbReference type="RefSeq" id="WP_100987505.1">
    <property type="nucleotide sequence ID" value="NZ_CP025096.1"/>
</dbReference>
<dbReference type="AlphaFoldDB" id="A0A2K8YW21"/>
<keyword evidence="3" id="KW-1185">Reference proteome</keyword>
<dbReference type="Proteomes" id="UP000232883">
    <property type="component" value="Chromosome"/>
</dbReference>
<dbReference type="PANTHER" id="PTHR10412:SF10">
    <property type="entry name" value="GLYCOSYL HYDROLASE FAMILY 63 C-TERMINAL DOMAIN-CONTAINING PROTEIN"/>
    <property type="match status" value="1"/>
</dbReference>
<dbReference type="PANTHER" id="PTHR10412">
    <property type="entry name" value="MANNOSYL-OLIGOSACCHARIDE GLUCOSIDASE"/>
    <property type="match status" value="1"/>
</dbReference>
<dbReference type="OrthoDB" id="9781878at2"/>
<evidence type="ECO:0000259" key="1">
    <source>
        <dbReference type="Pfam" id="PF22422"/>
    </source>
</evidence>